<dbReference type="Gene3D" id="3.80.10.10">
    <property type="entry name" value="Ribonuclease Inhibitor"/>
    <property type="match status" value="1"/>
</dbReference>
<accession>A0A1J8QC85</accession>
<dbReference type="AlphaFoldDB" id="A0A1J8QC85"/>
<dbReference type="Proteomes" id="UP000183567">
    <property type="component" value="Unassembled WGS sequence"/>
</dbReference>
<dbReference type="InterPro" id="IPR032675">
    <property type="entry name" value="LRR_dom_sf"/>
</dbReference>
<comment type="caution">
    <text evidence="1">The sequence shown here is derived from an EMBL/GenBank/DDBJ whole genome shotgun (WGS) entry which is preliminary data.</text>
</comment>
<evidence type="ECO:0008006" key="3">
    <source>
        <dbReference type="Google" id="ProtNLM"/>
    </source>
</evidence>
<sequence length="436" mass="49081">STEILLDIFETAIDNNFKGRKSRATLAALARTCRTFKEPALDTLWKNINGFEPLISCLPEGVVERTTEGMLTLTRPLSLSDWNIIDNRVMQALVCTPSSALFPNLRCLEWWDEPEYFFPLLRILLVATIRSLKFGSRYPWVPSFAKSSLLASLGARCPSIQHFVCDYGGDSDAICELVCGWQGLSYLRTGVLEPPSLHFLTSLPSLKSLQFKILDDSDDTQSTLTFSQLDKVDIIAPAHHCFTRRLRNLRFPSCRSAVLVTMDNDAAFQYEELLELYDESPDIPNFMVSFSECFSPDLEQIELDFTQLGEDSGPLVLDFDMVAPLLTFSRLTKLDLNSFSTATIDDDALKKMAHSWPQLEKFYFGTADHELVSPSLTFIGLIHLIRHCRHLCDIAMSFCASSMDTDCELFSQTIPNEKITRMRVGISPIADHVAVA</sequence>
<evidence type="ECO:0000313" key="1">
    <source>
        <dbReference type="EMBL" id="OJA09364.1"/>
    </source>
</evidence>
<gene>
    <name evidence="1" type="ORF">AZE42_08536</name>
</gene>
<protein>
    <recommendedName>
        <fullName evidence="3">F-box domain-containing protein</fullName>
    </recommendedName>
</protein>
<dbReference type="EMBL" id="LVVM01005949">
    <property type="protein sequence ID" value="OJA09364.1"/>
    <property type="molecule type" value="Genomic_DNA"/>
</dbReference>
<proteinExistence type="predicted"/>
<organism evidence="1 2">
    <name type="scientific">Rhizopogon vesiculosus</name>
    <dbReference type="NCBI Taxonomy" id="180088"/>
    <lineage>
        <taxon>Eukaryota</taxon>
        <taxon>Fungi</taxon>
        <taxon>Dikarya</taxon>
        <taxon>Basidiomycota</taxon>
        <taxon>Agaricomycotina</taxon>
        <taxon>Agaricomycetes</taxon>
        <taxon>Agaricomycetidae</taxon>
        <taxon>Boletales</taxon>
        <taxon>Suillineae</taxon>
        <taxon>Rhizopogonaceae</taxon>
        <taxon>Rhizopogon</taxon>
    </lineage>
</organism>
<keyword evidence="2" id="KW-1185">Reference proteome</keyword>
<evidence type="ECO:0000313" key="2">
    <source>
        <dbReference type="Proteomes" id="UP000183567"/>
    </source>
</evidence>
<feature type="non-terminal residue" evidence="1">
    <location>
        <position position="1"/>
    </location>
</feature>
<dbReference type="OrthoDB" id="3543113at2759"/>
<reference evidence="1 2" key="1">
    <citation type="submission" date="2016-03" db="EMBL/GenBank/DDBJ databases">
        <title>Comparative genomics of the ectomycorrhizal sister species Rhizopogon vinicolor and Rhizopogon vesiculosus (Basidiomycota: Boletales) reveals a divergence of the mating type B locus.</title>
        <authorList>
            <person name="Mujic A.B."/>
            <person name="Kuo A."/>
            <person name="Tritt A."/>
            <person name="Lipzen A."/>
            <person name="Chen C."/>
            <person name="Johnson J."/>
            <person name="Sharma A."/>
            <person name="Barry K."/>
            <person name="Grigoriev I.V."/>
            <person name="Spatafora J.W."/>
        </authorList>
    </citation>
    <scope>NUCLEOTIDE SEQUENCE [LARGE SCALE GENOMIC DNA]</scope>
    <source>
        <strain evidence="1 2">AM-OR11-056</strain>
    </source>
</reference>
<dbReference type="STRING" id="180088.A0A1J8QC85"/>
<name>A0A1J8QC85_9AGAM</name>